<feature type="transmembrane region" description="Helical" evidence="5">
    <location>
        <begin position="48"/>
        <end position="70"/>
    </location>
</feature>
<protein>
    <submittedName>
        <fullName evidence="6">Dicarboxylate transporter/tellurite-resistance protein TehA</fullName>
    </submittedName>
</protein>
<evidence type="ECO:0000256" key="4">
    <source>
        <dbReference type="ARBA" id="ARBA00023136"/>
    </source>
</evidence>
<reference evidence="6 7" key="1">
    <citation type="submission" date="2020-01" db="EMBL/GenBank/DDBJ databases">
        <title>The genomic epidemiology of tigecycline resistance gene tet(X) variants in a swine farm in China.</title>
        <authorList>
            <person name="Peng K."/>
            <person name="Li R."/>
        </authorList>
    </citation>
    <scope>NUCLEOTIDE SEQUENCE [LARGE SCALE GENOMIC DNA]</scope>
    <source>
        <strain evidence="6 7">ZN3</strain>
    </source>
</reference>
<keyword evidence="7" id="KW-1185">Reference proteome</keyword>
<evidence type="ECO:0000313" key="6">
    <source>
        <dbReference type="EMBL" id="QIF94045.1"/>
    </source>
</evidence>
<dbReference type="AlphaFoldDB" id="A0A6G6SHN9"/>
<gene>
    <name evidence="6" type="primary">tehA</name>
    <name evidence="6" type="ORF">GTH24_09115</name>
</gene>
<feature type="transmembrane region" description="Helical" evidence="5">
    <location>
        <begin position="12"/>
        <end position="36"/>
    </location>
</feature>
<feature type="transmembrane region" description="Helical" evidence="5">
    <location>
        <begin position="289"/>
        <end position="315"/>
    </location>
</feature>
<keyword evidence="4 5" id="KW-0472">Membrane</keyword>
<dbReference type="GO" id="GO:0046583">
    <property type="term" value="F:monoatomic cation efflux transmembrane transporter activity"/>
    <property type="evidence" value="ECO:0007669"/>
    <property type="project" value="TreeGrafter"/>
</dbReference>
<evidence type="ECO:0000256" key="1">
    <source>
        <dbReference type="ARBA" id="ARBA00004141"/>
    </source>
</evidence>
<evidence type="ECO:0000256" key="2">
    <source>
        <dbReference type="ARBA" id="ARBA00022692"/>
    </source>
</evidence>
<evidence type="ECO:0000313" key="7">
    <source>
        <dbReference type="Proteomes" id="UP000503287"/>
    </source>
</evidence>
<feature type="transmembrane region" description="Helical" evidence="5">
    <location>
        <begin position="204"/>
        <end position="223"/>
    </location>
</feature>
<dbReference type="Pfam" id="PF03595">
    <property type="entry name" value="SLAC1"/>
    <property type="match status" value="1"/>
</dbReference>
<dbReference type="NCBIfam" id="NF008032">
    <property type="entry name" value="PRK10764.1"/>
    <property type="match status" value="1"/>
</dbReference>
<dbReference type="InterPro" id="IPR038665">
    <property type="entry name" value="Voltage-dep_anion_channel_sf"/>
</dbReference>
<dbReference type="InterPro" id="IPR004695">
    <property type="entry name" value="SLAC1/Mae1/Ssu1/TehA"/>
</dbReference>
<sequence length="328" mass="36538">MILINKVKILSSQFASGYFGVVLGMIGTGMAWRYAAKEHNYPAYIGEMFIGVGCLVWLTLTLFLLTKWLFHRQSILEEIKHPVTSGFTSLFPATTVLVSIGLSPYLSLFSLVLFSVGAIAQLGYSSWLVGYQWKGEYPKMATTPVLYLPTVANNFICAMACGAFGFNDLGILFFGAGVFSWLSLEPAILKRIRSEGLMDEKLRLSFGIQLAPALVACSAYLAINDNHIDFFAKMLLGYGLLQLLFMMRLIPWFVKQPFSLSFWSFSFGVSALAKASLNMSMTSNSHFMQLLSIALFVLANTIILLLIFHSLLWIFKGLKQLYNPSKVV</sequence>
<dbReference type="RefSeq" id="WP_164526295.1">
    <property type="nucleotide sequence ID" value="NZ_CP047344.1"/>
</dbReference>
<keyword evidence="2 5" id="KW-0812">Transmembrane</keyword>
<comment type="subcellular location">
    <subcellularLocation>
        <location evidence="1">Membrane</location>
        <topology evidence="1">Multi-pass membrane protein</topology>
    </subcellularLocation>
</comment>
<feature type="transmembrane region" description="Helical" evidence="5">
    <location>
        <begin position="82"/>
        <end position="102"/>
    </location>
</feature>
<dbReference type="GO" id="GO:0005886">
    <property type="term" value="C:plasma membrane"/>
    <property type="evidence" value="ECO:0007669"/>
    <property type="project" value="TreeGrafter"/>
</dbReference>
<keyword evidence="3 5" id="KW-1133">Transmembrane helix</keyword>
<dbReference type="Proteomes" id="UP000503287">
    <property type="component" value="Chromosome"/>
</dbReference>
<accession>A0A6G6SHN9</accession>
<dbReference type="Gene3D" id="1.50.10.150">
    <property type="entry name" value="Voltage-dependent anion channel"/>
    <property type="match status" value="1"/>
</dbReference>
<dbReference type="EMBL" id="CP047344">
    <property type="protein sequence ID" value="QIF94045.1"/>
    <property type="molecule type" value="Genomic_DNA"/>
</dbReference>
<evidence type="ECO:0000256" key="3">
    <source>
        <dbReference type="ARBA" id="ARBA00022989"/>
    </source>
</evidence>
<name>A0A6G6SHN9_PROVU</name>
<dbReference type="InterPro" id="IPR052951">
    <property type="entry name" value="Tellurite_res_ion_channel"/>
</dbReference>
<feature type="transmembrane region" description="Helical" evidence="5">
    <location>
        <begin position="151"/>
        <end position="184"/>
    </location>
</feature>
<dbReference type="PANTHER" id="PTHR37955:SF1">
    <property type="entry name" value="DEP DOMAIN-CONTAINING PROTEIN"/>
    <property type="match status" value="1"/>
</dbReference>
<dbReference type="PANTHER" id="PTHR37955">
    <property type="entry name" value="TELLURITE RESISTANCE PROTEIN TEHA"/>
    <property type="match status" value="1"/>
</dbReference>
<feature type="transmembrane region" description="Helical" evidence="5">
    <location>
        <begin position="235"/>
        <end position="254"/>
    </location>
</feature>
<evidence type="ECO:0000256" key="5">
    <source>
        <dbReference type="SAM" id="Phobius"/>
    </source>
</evidence>
<feature type="transmembrane region" description="Helical" evidence="5">
    <location>
        <begin position="260"/>
        <end position="277"/>
    </location>
</feature>
<feature type="transmembrane region" description="Helical" evidence="5">
    <location>
        <begin position="108"/>
        <end position="130"/>
    </location>
</feature>
<proteinExistence type="predicted"/>
<organism evidence="6 7">
    <name type="scientific">Proteus vulgaris</name>
    <dbReference type="NCBI Taxonomy" id="585"/>
    <lineage>
        <taxon>Bacteria</taxon>
        <taxon>Pseudomonadati</taxon>
        <taxon>Pseudomonadota</taxon>
        <taxon>Gammaproteobacteria</taxon>
        <taxon>Enterobacterales</taxon>
        <taxon>Morganellaceae</taxon>
        <taxon>Proteus</taxon>
    </lineage>
</organism>